<dbReference type="Gene3D" id="2.30.31.10">
    <property type="entry name" value="Transcriptional Coactivator Pc4, Chain A"/>
    <property type="match status" value="1"/>
</dbReference>
<dbReference type="GO" id="GO:0060261">
    <property type="term" value="P:positive regulation of transcription initiation by RNA polymerase II"/>
    <property type="evidence" value="ECO:0007669"/>
    <property type="project" value="InterPro"/>
</dbReference>
<dbReference type="GO" id="GO:0003713">
    <property type="term" value="F:transcription coactivator activity"/>
    <property type="evidence" value="ECO:0007669"/>
    <property type="project" value="InterPro"/>
</dbReference>
<dbReference type="InterPro" id="IPR009044">
    <property type="entry name" value="ssDNA-bd_transcriptional_reg"/>
</dbReference>
<keyword evidence="6" id="KW-0539">Nucleus</keyword>
<feature type="region of interest" description="Disordered" evidence="7">
    <location>
        <begin position="110"/>
        <end position="156"/>
    </location>
</feature>
<evidence type="ECO:0000259" key="8">
    <source>
        <dbReference type="Pfam" id="PF02229"/>
    </source>
</evidence>
<dbReference type="Pfam" id="PF02229">
    <property type="entry name" value="PC4"/>
    <property type="match status" value="1"/>
</dbReference>
<keyword evidence="10" id="KW-1185">Reference proteome</keyword>
<dbReference type="GO" id="GO:0005634">
    <property type="term" value="C:nucleus"/>
    <property type="evidence" value="ECO:0007669"/>
    <property type="project" value="UniProtKB-SubCell"/>
</dbReference>
<keyword evidence="4" id="KW-0238">DNA-binding</keyword>
<dbReference type="SUPFAM" id="SSF54447">
    <property type="entry name" value="ssDNA-binding transcriptional regulator domain"/>
    <property type="match status" value="1"/>
</dbReference>
<comment type="similarity">
    <text evidence="2">Belongs to the transcriptional coactivator PC4 family.</text>
</comment>
<feature type="compositionally biased region" description="Low complexity" evidence="7">
    <location>
        <begin position="114"/>
        <end position="129"/>
    </location>
</feature>
<comment type="caution">
    <text evidence="9">The sequence shown here is derived from an EMBL/GenBank/DDBJ whole genome shotgun (WGS) entry which is preliminary data.</text>
</comment>
<keyword evidence="3" id="KW-0805">Transcription regulation</keyword>
<dbReference type="GO" id="GO:0003677">
    <property type="term" value="F:DNA binding"/>
    <property type="evidence" value="ECO:0007669"/>
    <property type="project" value="UniProtKB-KW"/>
</dbReference>
<feature type="compositionally biased region" description="Basic residues" evidence="7">
    <location>
        <begin position="132"/>
        <end position="143"/>
    </location>
</feature>
<evidence type="ECO:0000256" key="1">
    <source>
        <dbReference type="ARBA" id="ARBA00004123"/>
    </source>
</evidence>
<reference evidence="9" key="2">
    <citation type="submission" date="2023-05" db="EMBL/GenBank/DDBJ databases">
        <authorList>
            <consortium name="Lawrence Berkeley National Laboratory"/>
            <person name="Steindorff A."/>
            <person name="Hensen N."/>
            <person name="Bonometti L."/>
            <person name="Westerberg I."/>
            <person name="Brannstrom I.O."/>
            <person name="Guillou S."/>
            <person name="Cros-Aarteil S."/>
            <person name="Calhoun S."/>
            <person name="Haridas S."/>
            <person name="Kuo A."/>
            <person name="Mondo S."/>
            <person name="Pangilinan J."/>
            <person name="Riley R."/>
            <person name="Labutti K."/>
            <person name="Andreopoulos B."/>
            <person name="Lipzen A."/>
            <person name="Chen C."/>
            <person name="Yanf M."/>
            <person name="Daum C."/>
            <person name="Ng V."/>
            <person name="Clum A."/>
            <person name="Ohm R."/>
            <person name="Martin F."/>
            <person name="Silar P."/>
            <person name="Natvig D."/>
            <person name="Lalanne C."/>
            <person name="Gautier V."/>
            <person name="Ament-Velasquez S.L."/>
            <person name="Kruys A."/>
            <person name="Hutchinson M.I."/>
            <person name="Powell A.J."/>
            <person name="Barry K."/>
            <person name="Miller A.N."/>
            <person name="Grigoriev I.V."/>
            <person name="Debuchy R."/>
            <person name="Gladieux P."/>
            <person name="Thoren M.H."/>
            <person name="Johannesson H."/>
        </authorList>
    </citation>
    <scope>NUCLEOTIDE SEQUENCE</scope>
    <source>
        <strain evidence="9">PSN293</strain>
    </source>
</reference>
<evidence type="ECO:0000313" key="9">
    <source>
        <dbReference type="EMBL" id="KAK4219112.1"/>
    </source>
</evidence>
<comment type="subcellular location">
    <subcellularLocation>
        <location evidence="1">Nucleus</location>
    </subcellularLocation>
</comment>
<dbReference type="AlphaFoldDB" id="A0AAN7BDA1"/>
<dbReference type="Proteomes" id="UP001301769">
    <property type="component" value="Unassembled WGS sequence"/>
</dbReference>
<protein>
    <submittedName>
        <fullName evidence="9">RNA polymerase</fullName>
    </submittedName>
</protein>
<evidence type="ECO:0000256" key="2">
    <source>
        <dbReference type="ARBA" id="ARBA00009001"/>
    </source>
</evidence>
<keyword evidence="5" id="KW-0804">Transcription</keyword>
<evidence type="ECO:0000256" key="7">
    <source>
        <dbReference type="SAM" id="MobiDB-lite"/>
    </source>
</evidence>
<evidence type="ECO:0000256" key="3">
    <source>
        <dbReference type="ARBA" id="ARBA00023015"/>
    </source>
</evidence>
<feature type="domain" description="Transcriptional coactivator p15 (PC4) C-terminal" evidence="8">
    <location>
        <begin position="39"/>
        <end position="89"/>
    </location>
</feature>
<dbReference type="EMBL" id="MU858049">
    <property type="protein sequence ID" value="KAK4219112.1"/>
    <property type="molecule type" value="Genomic_DNA"/>
</dbReference>
<feature type="region of interest" description="Disordered" evidence="7">
    <location>
        <begin position="1"/>
        <end position="29"/>
    </location>
</feature>
<proteinExistence type="inferred from homology"/>
<evidence type="ECO:0000256" key="5">
    <source>
        <dbReference type="ARBA" id="ARBA00023163"/>
    </source>
</evidence>
<evidence type="ECO:0000313" key="10">
    <source>
        <dbReference type="Proteomes" id="UP001301769"/>
    </source>
</evidence>
<gene>
    <name evidence="9" type="ORF">QBC37DRAFT_382741</name>
</gene>
<accession>A0AAN7BDA1</accession>
<evidence type="ECO:0000256" key="6">
    <source>
        <dbReference type="ARBA" id="ARBA00023242"/>
    </source>
</evidence>
<sequence>MPKRQRDTEGYKEPEYAKPKATKRELAKGKDAEGNHYFELAPLRRVGISEFKGKLLINIREYYNAADGELKPGKKGISLSLDQYQAFLSVIPELNNLLRAKGIEFDEPDSAELSSAAVAGDAPARSPAAAKKEKKKPAKKSKKANIEETSEEEDDE</sequence>
<dbReference type="InterPro" id="IPR045125">
    <property type="entry name" value="Sub1/Tcp4-like"/>
</dbReference>
<dbReference type="PANTHER" id="PTHR13215">
    <property type="entry name" value="RNA POLYMERASE II TRANSCRIPTIONAL COACTIVATOR"/>
    <property type="match status" value="1"/>
</dbReference>
<evidence type="ECO:0000256" key="4">
    <source>
        <dbReference type="ARBA" id="ARBA00023125"/>
    </source>
</evidence>
<name>A0AAN7BDA1_9PEZI</name>
<reference evidence="9" key="1">
    <citation type="journal article" date="2023" name="Mol. Phylogenet. Evol.">
        <title>Genome-scale phylogeny and comparative genomics of the fungal order Sordariales.</title>
        <authorList>
            <person name="Hensen N."/>
            <person name="Bonometti L."/>
            <person name="Westerberg I."/>
            <person name="Brannstrom I.O."/>
            <person name="Guillou S."/>
            <person name="Cros-Aarteil S."/>
            <person name="Calhoun S."/>
            <person name="Haridas S."/>
            <person name="Kuo A."/>
            <person name="Mondo S."/>
            <person name="Pangilinan J."/>
            <person name="Riley R."/>
            <person name="LaButti K."/>
            <person name="Andreopoulos B."/>
            <person name="Lipzen A."/>
            <person name="Chen C."/>
            <person name="Yan M."/>
            <person name="Daum C."/>
            <person name="Ng V."/>
            <person name="Clum A."/>
            <person name="Steindorff A."/>
            <person name="Ohm R.A."/>
            <person name="Martin F."/>
            <person name="Silar P."/>
            <person name="Natvig D.O."/>
            <person name="Lalanne C."/>
            <person name="Gautier V."/>
            <person name="Ament-Velasquez S.L."/>
            <person name="Kruys A."/>
            <person name="Hutchinson M.I."/>
            <person name="Powell A.J."/>
            <person name="Barry K."/>
            <person name="Miller A.N."/>
            <person name="Grigoriev I.V."/>
            <person name="Debuchy R."/>
            <person name="Gladieux P."/>
            <person name="Hiltunen Thoren M."/>
            <person name="Johannesson H."/>
        </authorList>
    </citation>
    <scope>NUCLEOTIDE SEQUENCE</scope>
    <source>
        <strain evidence="9">PSN293</strain>
    </source>
</reference>
<organism evidence="9 10">
    <name type="scientific">Rhypophila decipiens</name>
    <dbReference type="NCBI Taxonomy" id="261697"/>
    <lineage>
        <taxon>Eukaryota</taxon>
        <taxon>Fungi</taxon>
        <taxon>Dikarya</taxon>
        <taxon>Ascomycota</taxon>
        <taxon>Pezizomycotina</taxon>
        <taxon>Sordariomycetes</taxon>
        <taxon>Sordariomycetidae</taxon>
        <taxon>Sordariales</taxon>
        <taxon>Naviculisporaceae</taxon>
        <taxon>Rhypophila</taxon>
    </lineage>
</organism>
<dbReference type="InterPro" id="IPR003173">
    <property type="entry name" value="PC4_C"/>
</dbReference>